<feature type="domain" description="Reverse transcriptase" evidence="1">
    <location>
        <begin position="2"/>
        <end position="112"/>
    </location>
</feature>
<proteinExistence type="predicted"/>
<dbReference type="PANTHER" id="PTHR19446">
    <property type="entry name" value="REVERSE TRANSCRIPTASES"/>
    <property type="match status" value="1"/>
</dbReference>
<dbReference type="RefSeq" id="XP_070140471.1">
    <property type="nucleotide sequence ID" value="XM_070284370.1"/>
</dbReference>
<gene>
    <name evidence="3" type="primary">LOC138928086</name>
</gene>
<keyword evidence="2" id="KW-1185">Reference proteome</keyword>
<accession>A0ABM4GCN3</accession>
<reference evidence="2" key="1">
    <citation type="submission" date="2025-05" db="UniProtKB">
        <authorList>
            <consortium name="RefSeq"/>
        </authorList>
    </citation>
    <scope>NUCLEOTIDE SEQUENCE [LARGE SCALE GENOMIC DNA]</scope>
    <source>
        <strain evidence="2">14028-0561.14</strain>
    </source>
</reference>
<protein>
    <recommendedName>
        <fullName evidence="1">Reverse transcriptase domain-containing protein</fullName>
    </recommendedName>
</protein>
<evidence type="ECO:0000313" key="3">
    <source>
        <dbReference type="RefSeq" id="XP_070140471.1"/>
    </source>
</evidence>
<organism evidence="2 3">
    <name type="scientific">Drosophila kikkawai</name>
    <name type="common">Fruit fly</name>
    <dbReference type="NCBI Taxonomy" id="30033"/>
    <lineage>
        <taxon>Eukaryota</taxon>
        <taxon>Metazoa</taxon>
        <taxon>Ecdysozoa</taxon>
        <taxon>Arthropoda</taxon>
        <taxon>Hexapoda</taxon>
        <taxon>Insecta</taxon>
        <taxon>Pterygota</taxon>
        <taxon>Neoptera</taxon>
        <taxon>Endopterygota</taxon>
        <taxon>Diptera</taxon>
        <taxon>Brachycera</taxon>
        <taxon>Muscomorpha</taxon>
        <taxon>Ephydroidea</taxon>
        <taxon>Drosophilidae</taxon>
        <taxon>Drosophila</taxon>
        <taxon>Sophophora</taxon>
    </lineage>
</organism>
<name>A0ABM4GCN3_DROKI</name>
<sequence length="133" mass="15061">MKTLERIIDIHIRERTEKNLSNAQHAYRKGRSTETALHEVVRYIEKALLFKNYAMATFLDIEGAFNNVNADSILSSLNGIGVEGGIRAWIGAMLTSRRITAELRTLQHKVRYDLRLVKAGKTTTPDTAGFLMR</sequence>
<dbReference type="InterPro" id="IPR000477">
    <property type="entry name" value="RT_dom"/>
</dbReference>
<evidence type="ECO:0000259" key="1">
    <source>
        <dbReference type="Pfam" id="PF00078"/>
    </source>
</evidence>
<evidence type="ECO:0000313" key="2">
    <source>
        <dbReference type="Proteomes" id="UP001652661"/>
    </source>
</evidence>
<dbReference type="Proteomes" id="UP001652661">
    <property type="component" value="Chromosome 2R"/>
</dbReference>
<dbReference type="GeneID" id="138928086"/>
<reference evidence="3" key="2">
    <citation type="submission" date="2025-08" db="UniProtKB">
        <authorList>
            <consortium name="RefSeq"/>
        </authorList>
    </citation>
    <scope>IDENTIFICATION</scope>
    <source>
        <strain evidence="3">14028-0561.14</strain>
        <tissue evidence="3">Whole fly</tissue>
    </source>
</reference>
<dbReference type="Pfam" id="PF00078">
    <property type="entry name" value="RVT_1"/>
    <property type="match status" value="1"/>
</dbReference>